<dbReference type="GO" id="GO:0003677">
    <property type="term" value="F:DNA binding"/>
    <property type="evidence" value="ECO:0007669"/>
    <property type="project" value="UniProtKB-KW"/>
</dbReference>
<protein>
    <submittedName>
        <fullName evidence="5">GntR family transcriptional regulator</fullName>
    </submittedName>
</protein>
<gene>
    <name evidence="5" type="ORF">OSH07_05880</name>
</gene>
<dbReference type="InterPro" id="IPR011711">
    <property type="entry name" value="GntR_C"/>
</dbReference>
<dbReference type="SUPFAM" id="SSF46785">
    <property type="entry name" value="Winged helix' DNA-binding domain"/>
    <property type="match status" value="1"/>
</dbReference>
<dbReference type="InterPro" id="IPR008920">
    <property type="entry name" value="TF_FadR/GntR_C"/>
</dbReference>
<reference evidence="5" key="1">
    <citation type="submission" date="2022-11" db="EMBL/GenBank/DDBJ databases">
        <title>Biodiversity and phylogenetic relationships of bacteria.</title>
        <authorList>
            <person name="Machado R.A.R."/>
            <person name="Bhat A."/>
            <person name="Loulou A."/>
            <person name="Kallel S."/>
        </authorList>
    </citation>
    <scope>NUCLEOTIDE SEQUENCE</scope>
    <source>
        <strain evidence="5">K-TC2</strain>
    </source>
</reference>
<dbReference type="CDD" id="cd07377">
    <property type="entry name" value="WHTH_GntR"/>
    <property type="match status" value="1"/>
</dbReference>
<dbReference type="GO" id="GO:0003700">
    <property type="term" value="F:DNA-binding transcription factor activity"/>
    <property type="evidence" value="ECO:0007669"/>
    <property type="project" value="InterPro"/>
</dbReference>
<dbReference type="SMART" id="SM00895">
    <property type="entry name" value="FCD"/>
    <property type="match status" value="1"/>
</dbReference>
<dbReference type="InterPro" id="IPR036388">
    <property type="entry name" value="WH-like_DNA-bd_sf"/>
</dbReference>
<name>A0A9X3IJR6_9HYPH</name>
<proteinExistence type="predicted"/>
<dbReference type="InterPro" id="IPR036390">
    <property type="entry name" value="WH_DNA-bd_sf"/>
</dbReference>
<dbReference type="RefSeq" id="WP_266337681.1">
    <property type="nucleotide sequence ID" value="NZ_JAPKNK010000002.1"/>
</dbReference>
<dbReference type="AlphaFoldDB" id="A0A9X3IJR6"/>
<dbReference type="Pfam" id="PF00392">
    <property type="entry name" value="GntR"/>
    <property type="match status" value="1"/>
</dbReference>
<sequence>MSAGLSELIQSSGPRYRTATEYVEATLREAILSGAIAPGTPLRQEELAASFKVSRMPIREALRQLEAQALVDFEPHRGAVVVQITLLDAMDNYAIRAALEPQALRLSIPNLTEEDFEIAEDLLAEIDQEQDPGRMGELNRRFHMTLYAQAGLPRLIALTEQHLASADRHLRFHLAAVGGDMGQDEHREILAACRVRDEATAIDALARHHRRASEAMKAYFAARSSGTP</sequence>
<dbReference type="SMART" id="SM00345">
    <property type="entry name" value="HTH_GNTR"/>
    <property type="match status" value="1"/>
</dbReference>
<dbReference type="Gene3D" id="1.10.10.10">
    <property type="entry name" value="Winged helix-like DNA-binding domain superfamily/Winged helix DNA-binding domain"/>
    <property type="match status" value="1"/>
</dbReference>
<dbReference type="Proteomes" id="UP001144805">
    <property type="component" value="Unassembled WGS sequence"/>
</dbReference>
<dbReference type="Pfam" id="PF07729">
    <property type="entry name" value="FCD"/>
    <property type="match status" value="1"/>
</dbReference>
<dbReference type="InterPro" id="IPR000524">
    <property type="entry name" value="Tscrpt_reg_HTH_GntR"/>
</dbReference>
<keyword evidence="6" id="KW-1185">Reference proteome</keyword>
<keyword evidence="2" id="KW-0238">DNA-binding</keyword>
<organism evidence="5 6">
    <name type="scientific">Kaistia nematophila</name>
    <dbReference type="NCBI Taxonomy" id="2994654"/>
    <lineage>
        <taxon>Bacteria</taxon>
        <taxon>Pseudomonadati</taxon>
        <taxon>Pseudomonadota</taxon>
        <taxon>Alphaproteobacteria</taxon>
        <taxon>Hyphomicrobiales</taxon>
        <taxon>Kaistiaceae</taxon>
        <taxon>Kaistia</taxon>
    </lineage>
</organism>
<evidence type="ECO:0000313" key="6">
    <source>
        <dbReference type="Proteomes" id="UP001144805"/>
    </source>
</evidence>
<dbReference type="PROSITE" id="PS50949">
    <property type="entry name" value="HTH_GNTR"/>
    <property type="match status" value="1"/>
</dbReference>
<dbReference type="PANTHER" id="PTHR43537">
    <property type="entry name" value="TRANSCRIPTIONAL REGULATOR, GNTR FAMILY"/>
    <property type="match status" value="1"/>
</dbReference>
<keyword evidence="3" id="KW-0804">Transcription</keyword>
<evidence type="ECO:0000259" key="4">
    <source>
        <dbReference type="PROSITE" id="PS50949"/>
    </source>
</evidence>
<dbReference type="EMBL" id="JAPKNK010000002">
    <property type="protein sequence ID" value="MCX5568713.1"/>
    <property type="molecule type" value="Genomic_DNA"/>
</dbReference>
<evidence type="ECO:0000256" key="2">
    <source>
        <dbReference type="ARBA" id="ARBA00023125"/>
    </source>
</evidence>
<evidence type="ECO:0000313" key="5">
    <source>
        <dbReference type="EMBL" id="MCX5568713.1"/>
    </source>
</evidence>
<evidence type="ECO:0000256" key="1">
    <source>
        <dbReference type="ARBA" id="ARBA00023015"/>
    </source>
</evidence>
<keyword evidence="1" id="KW-0805">Transcription regulation</keyword>
<dbReference type="Gene3D" id="1.20.120.530">
    <property type="entry name" value="GntR ligand-binding domain-like"/>
    <property type="match status" value="1"/>
</dbReference>
<evidence type="ECO:0000256" key="3">
    <source>
        <dbReference type="ARBA" id="ARBA00023163"/>
    </source>
</evidence>
<feature type="domain" description="HTH gntR-type" evidence="4">
    <location>
        <begin position="17"/>
        <end position="84"/>
    </location>
</feature>
<comment type="caution">
    <text evidence="5">The sequence shown here is derived from an EMBL/GenBank/DDBJ whole genome shotgun (WGS) entry which is preliminary data.</text>
</comment>
<dbReference type="PANTHER" id="PTHR43537:SF41">
    <property type="entry name" value="TRANSCRIPTIONAL REGULATORY PROTEIN"/>
    <property type="match status" value="1"/>
</dbReference>
<dbReference type="SUPFAM" id="SSF48008">
    <property type="entry name" value="GntR ligand-binding domain-like"/>
    <property type="match status" value="1"/>
</dbReference>
<accession>A0A9X3IJR6</accession>